<dbReference type="Pfam" id="PF04239">
    <property type="entry name" value="DUF421"/>
    <property type="match status" value="1"/>
</dbReference>
<dbReference type="HOGENOM" id="CLU_077149_0_0_9"/>
<keyword evidence="6 7" id="KW-0472">Membrane</keyword>
<accession>I4D151</accession>
<dbReference type="OrthoDB" id="1682423at2"/>
<protein>
    <submittedName>
        <fullName evidence="9">Putative membrane protein</fullName>
    </submittedName>
</protein>
<dbReference type="EMBL" id="CP003639">
    <property type="protein sequence ID" value="AFM39525.1"/>
    <property type="molecule type" value="Genomic_DNA"/>
</dbReference>
<comment type="subcellular location">
    <subcellularLocation>
        <location evidence="1">Cell membrane</location>
        <topology evidence="1">Multi-pass membrane protein</topology>
    </subcellularLocation>
</comment>
<keyword evidence="10" id="KW-1185">Reference proteome</keyword>
<dbReference type="PANTHER" id="PTHR34582:SF7">
    <property type="entry name" value="UPF0702 TRANSMEMBRANE PROTEIN YDFS"/>
    <property type="match status" value="1"/>
</dbReference>
<dbReference type="Pfam" id="PF07870">
    <property type="entry name" value="DUF1657"/>
    <property type="match status" value="1"/>
</dbReference>
<name>I4D151_DESAJ</name>
<dbReference type="AlphaFoldDB" id="I4D151"/>
<dbReference type="PANTHER" id="PTHR34582">
    <property type="entry name" value="UPF0702 TRANSMEMBRANE PROTEIN YCAP"/>
    <property type="match status" value="1"/>
</dbReference>
<feature type="transmembrane region" description="Helical" evidence="7">
    <location>
        <begin position="38"/>
        <end position="56"/>
    </location>
</feature>
<proteinExistence type="inferred from homology"/>
<dbReference type="KEGG" id="dai:Desaci_0458"/>
<evidence type="ECO:0000256" key="1">
    <source>
        <dbReference type="ARBA" id="ARBA00004651"/>
    </source>
</evidence>
<keyword evidence="5 7" id="KW-1133">Transmembrane helix</keyword>
<feature type="domain" description="YetF C-terminal" evidence="8">
    <location>
        <begin position="81"/>
        <end position="213"/>
    </location>
</feature>
<dbReference type="InterPro" id="IPR023090">
    <property type="entry name" value="UPF0702_alpha/beta_dom_sf"/>
</dbReference>
<evidence type="ECO:0000256" key="5">
    <source>
        <dbReference type="ARBA" id="ARBA00022989"/>
    </source>
</evidence>
<dbReference type="RefSeq" id="WP_014825538.1">
    <property type="nucleotide sequence ID" value="NC_018068.1"/>
</dbReference>
<dbReference type="eggNOG" id="COG2323">
    <property type="taxonomic scope" value="Bacteria"/>
</dbReference>
<evidence type="ECO:0000256" key="2">
    <source>
        <dbReference type="ARBA" id="ARBA00006448"/>
    </source>
</evidence>
<dbReference type="Gene3D" id="3.30.240.20">
    <property type="entry name" value="bsu07140 like domains"/>
    <property type="match status" value="2"/>
</dbReference>
<comment type="similarity">
    <text evidence="2">Belongs to the UPF0702 family.</text>
</comment>
<dbReference type="InterPro" id="IPR012452">
    <property type="entry name" value="DUF1657"/>
</dbReference>
<dbReference type="InterPro" id="IPR007353">
    <property type="entry name" value="DUF421"/>
</dbReference>
<sequence>MQETLNTILKSLALFCIAWLAIRLIGKRNITRVKPFNFLSYVILAVVVSLMSLNLITLSSGLVVLLTWVILPLALDYLAIKSQVIHQFINGKETVLIKHGKIMEENLLQLRMTGEDLLAELRSKNIFNLPDVEFAVMESNGEINVYLKADKKPVTAHDIGQKVAPQAEPQTVIMDGNILVEPLSSLGLNPEWLKTELDKMGVALENVFLCQVDSSGELFLDLFNDAVEIPQPKVKELLYANLEKIQADLMTFSLQTNNKSAKGMYIRNSEKLDHLLNKIRPYLLH</sequence>
<dbReference type="STRING" id="646529.Desaci_0458"/>
<dbReference type="Proteomes" id="UP000002892">
    <property type="component" value="Chromosome"/>
</dbReference>
<organism evidence="9 10">
    <name type="scientific">Desulfosporosinus acidiphilus (strain DSM 22704 / JCM 16185 / SJ4)</name>
    <dbReference type="NCBI Taxonomy" id="646529"/>
    <lineage>
        <taxon>Bacteria</taxon>
        <taxon>Bacillati</taxon>
        <taxon>Bacillota</taxon>
        <taxon>Clostridia</taxon>
        <taxon>Eubacteriales</taxon>
        <taxon>Desulfitobacteriaceae</taxon>
        <taxon>Desulfosporosinus</taxon>
    </lineage>
</organism>
<evidence type="ECO:0000256" key="3">
    <source>
        <dbReference type="ARBA" id="ARBA00022475"/>
    </source>
</evidence>
<evidence type="ECO:0000259" key="8">
    <source>
        <dbReference type="Pfam" id="PF04239"/>
    </source>
</evidence>
<reference evidence="9 10" key="1">
    <citation type="journal article" date="2012" name="J. Bacteriol.">
        <title>Complete genome sequences of Desulfosporosinus orientis DSM765T, Desulfosporosinus youngiae DSM17734T, Desulfosporosinus meridiei DSM13257T, and Desulfosporosinus acidiphilus DSM22704T.</title>
        <authorList>
            <person name="Pester M."/>
            <person name="Brambilla E."/>
            <person name="Alazard D."/>
            <person name="Rattei T."/>
            <person name="Weinmaier T."/>
            <person name="Han J."/>
            <person name="Lucas S."/>
            <person name="Lapidus A."/>
            <person name="Cheng J.F."/>
            <person name="Goodwin L."/>
            <person name="Pitluck S."/>
            <person name="Peters L."/>
            <person name="Ovchinnikova G."/>
            <person name="Teshima H."/>
            <person name="Detter J.C."/>
            <person name="Han C.S."/>
            <person name="Tapia R."/>
            <person name="Land M.L."/>
            <person name="Hauser L."/>
            <person name="Kyrpides N.C."/>
            <person name="Ivanova N.N."/>
            <person name="Pagani I."/>
            <person name="Huntmann M."/>
            <person name="Wei C.L."/>
            <person name="Davenport K.W."/>
            <person name="Daligault H."/>
            <person name="Chain P.S."/>
            <person name="Chen A."/>
            <person name="Mavromatis K."/>
            <person name="Markowitz V."/>
            <person name="Szeto E."/>
            <person name="Mikhailova N."/>
            <person name="Pati A."/>
            <person name="Wagner M."/>
            <person name="Woyke T."/>
            <person name="Ollivier B."/>
            <person name="Klenk H.P."/>
            <person name="Spring S."/>
            <person name="Loy A."/>
        </authorList>
    </citation>
    <scope>NUCLEOTIDE SEQUENCE [LARGE SCALE GENOMIC DNA]</scope>
    <source>
        <strain evidence="10">DSM 22704 / JCM 16185 / SJ4</strain>
    </source>
</reference>
<evidence type="ECO:0000313" key="10">
    <source>
        <dbReference type="Proteomes" id="UP000002892"/>
    </source>
</evidence>
<gene>
    <name evidence="9" type="ordered locus">Desaci_0458</name>
</gene>
<evidence type="ECO:0000256" key="7">
    <source>
        <dbReference type="SAM" id="Phobius"/>
    </source>
</evidence>
<dbReference type="GO" id="GO:0005886">
    <property type="term" value="C:plasma membrane"/>
    <property type="evidence" value="ECO:0007669"/>
    <property type="project" value="UniProtKB-SubCell"/>
</dbReference>
<evidence type="ECO:0000313" key="9">
    <source>
        <dbReference type="EMBL" id="AFM39525.1"/>
    </source>
</evidence>
<keyword evidence="4 7" id="KW-0812">Transmembrane</keyword>
<feature type="transmembrane region" description="Helical" evidence="7">
    <location>
        <begin position="6"/>
        <end position="26"/>
    </location>
</feature>
<keyword evidence="3" id="KW-1003">Cell membrane</keyword>
<evidence type="ECO:0000256" key="4">
    <source>
        <dbReference type="ARBA" id="ARBA00022692"/>
    </source>
</evidence>
<evidence type="ECO:0000256" key="6">
    <source>
        <dbReference type="ARBA" id="ARBA00023136"/>
    </source>
</evidence>